<name>A0AAD5UJB7_9FUNG</name>
<evidence type="ECO:0000256" key="1">
    <source>
        <dbReference type="SAM" id="MobiDB-lite"/>
    </source>
</evidence>
<evidence type="ECO:0000313" key="2">
    <source>
        <dbReference type="EMBL" id="KAJ3257686.1"/>
    </source>
</evidence>
<dbReference type="EMBL" id="JADGKB010000035">
    <property type="protein sequence ID" value="KAJ3257686.1"/>
    <property type="molecule type" value="Genomic_DNA"/>
</dbReference>
<keyword evidence="3" id="KW-1185">Reference proteome</keyword>
<feature type="compositionally biased region" description="Polar residues" evidence="1">
    <location>
        <begin position="38"/>
        <end position="50"/>
    </location>
</feature>
<dbReference type="Proteomes" id="UP001210925">
    <property type="component" value="Unassembled WGS sequence"/>
</dbReference>
<dbReference type="AlphaFoldDB" id="A0AAD5UJB7"/>
<reference evidence="2" key="1">
    <citation type="submission" date="2020-05" db="EMBL/GenBank/DDBJ databases">
        <title>Phylogenomic resolution of chytrid fungi.</title>
        <authorList>
            <person name="Stajich J.E."/>
            <person name="Amses K."/>
            <person name="Simmons R."/>
            <person name="Seto K."/>
            <person name="Myers J."/>
            <person name="Bonds A."/>
            <person name="Quandt C.A."/>
            <person name="Barry K."/>
            <person name="Liu P."/>
            <person name="Grigoriev I."/>
            <person name="Longcore J.E."/>
            <person name="James T.Y."/>
        </authorList>
    </citation>
    <scope>NUCLEOTIDE SEQUENCE</scope>
    <source>
        <strain evidence="2">PLAUS21</strain>
    </source>
</reference>
<protein>
    <submittedName>
        <fullName evidence="2">Uncharacterized protein</fullName>
    </submittedName>
</protein>
<sequence length="75" mass="8748">MTQNEEAGKLLLEDYDEYAKRARLMTGIHAKQRETESNRILTPSDRNVSPQKRPIEIATNLPKKIKNEKKSVRRL</sequence>
<feature type="region of interest" description="Disordered" evidence="1">
    <location>
        <begin position="29"/>
        <end position="50"/>
    </location>
</feature>
<comment type="caution">
    <text evidence="2">The sequence shown here is derived from an EMBL/GenBank/DDBJ whole genome shotgun (WGS) entry which is preliminary data.</text>
</comment>
<organism evidence="2 3">
    <name type="scientific">Boothiomyces macroporosus</name>
    <dbReference type="NCBI Taxonomy" id="261099"/>
    <lineage>
        <taxon>Eukaryota</taxon>
        <taxon>Fungi</taxon>
        <taxon>Fungi incertae sedis</taxon>
        <taxon>Chytridiomycota</taxon>
        <taxon>Chytridiomycota incertae sedis</taxon>
        <taxon>Chytridiomycetes</taxon>
        <taxon>Rhizophydiales</taxon>
        <taxon>Terramycetaceae</taxon>
        <taxon>Boothiomyces</taxon>
    </lineage>
</organism>
<gene>
    <name evidence="2" type="ORF">HK103_004313</name>
</gene>
<evidence type="ECO:0000313" key="3">
    <source>
        <dbReference type="Proteomes" id="UP001210925"/>
    </source>
</evidence>
<proteinExistence type="predicted"/>
<accession>A0AAD5UJB7</accession>